<accession>A0A6G7Y888</accession>
<dbReference type="CDD" id="cd01742">
    <property type="entry name" value="GATase1_GMP_Synthase"/>
    <property type="match status" value="1"/>
</dbReference>
<dbReference type="InterPro" id="IPR017926">
    <property type="entry name" value="GATASE"/>
</dbReference>
<reference evidence="12 13" key="1">
    <citation type="submission" date="2020-03" db="EMBL/GenBank/DDBJ databases">
        <title>Propioniciclava sp. nov., isolated from Hydrophilus acuminatus.</title>
        <authorList>
            <person name="Hyun D.-W."/>
            <person name="Bae J.-W."/>
        </authorList>
    </citation>
    <scope>NUCLEOTIDE SEQUENCE [LARGE SCALE GENOMIC DNA]</scope>
    <source>
        <strain evidence="12 13">HDW11</strain>
    </source>
</reference>
<feature type="active site" description="Nucleophile" evidence="9">
    <location>
        <position position="90"/>
    </location>
</feature>
<dbReference type="SUPFAM" id="SSF52402">
    <property type="entry name" value="Adenine nucleotide alpha hydrolases-like"/>
    <property type="match status" value="1"/>
</dbReference>
<dbReference type="InterPro" id="IPR022955">
    <property type="entry name" value="GMP_synthase"/>
</dbReference>
<dbReference type="InterPro" id="IPR004739">
    <property type="entry name" value="GMP_synth_GATase"/>
</dbReference>
<dbReference type="PANTHER" id="PTHR11922">
    <property type="entry name" value="GMP SYNTHASE-RELATED"/>
    <property type="match status" value="1"/>
</dbReference>
<comment type="catalytic activity">
    <reaction evidence="9">
        <text>XMP + L-glutamine + ATP + H2O = GMP + L-glutamate + AMP + diphosphate + 2 H(+)</text>
        <dbReference type="Rhea" id="RHEA:11680"/>
        <dbReference type="ChEBI" id="CHEBI:15377"/>
        <dbReference type="ChEBI" id="CHEBI:15378"/>
        <dbReference type="ChEBI" id="CHEBI:29985"/>
        <dbReference type="ChEBI" id="CHEBI:30616"/>
        <dbReference type="ChEBI" id="CHEBI:33019"/>
        <dbReference type="ChEBI" id="CHEBI:57464"/>
        <dbReference type="ChEBI" id="CHEBI:58115"/>
        <dbReference type="ChEBI" id="CHEBI:58359"/>
        <dbReference type="ChEBI" id="CHEBI:456215"/>
        <dbReference type="EC" id="6.3.5.2"/>
    </reaction>
</comment>
<keyword evidence="8 9" id="KW-0315">Glutamine amidotransferase</keyword>
<dbReference type="PROSITE" id="PS51553">
    <property type="entry name" value="GMPS_ATP_PPASE"/>
    <property type="match status" value="1"/>
</dbReference>
<evidence type="ECO:0000256" key="5">
    <source>
        <dbReference type="ARBA" id="ARBA00022749"/>
    </source>
</evidence>
<dbReference type="PROSITE" id="PS51273">
    <property type="entry name" value="GATASE_TYPE_1"/>
    <property type="match status" value="1"/>
</dbReference>
<keyword evidence="13" id="KW-1185">Reference proteome</keyword>
<dbReference type="SUPFAM" id="SSF54810">
    <property type="entry name" value="GMP synthetase C-terminal dimerisation domain"/>
    <property type="match status" value="1"/>
</dbReference>
<evidence type="ECO:0000256" key="4">
    <source>
        <dbReference type="ARBA" id="ARBA00022741"/>
    </source>
</evidence>
<evidence type="ECO:0000256" key="7">
    <source>
        <dbReference type="ARBA" id="ARBA00022840"/>
    </source>
</evidence>
<gene>
    <name evidence="9 12" type="primary">guaA</name>
    <name evidence="12" type="ORF">G7070_13145</name>
</gene>
<dbReference type="CDD" id="cd01997">
    <property type="entry name" value="GMP_synthase_C"/>
    <property type="match status" value="1"/>
</dbReference>
<evidence type="ECO:0000256" key="1">
    <source>
        <dbReference type="ARBA" id="ARBA00002332"/>
    </source>
</evidence>
<protein>
    <recommendedName>
        <fullName evidence="9">GMP synthase [glutamine-hydrolyzing]</fullName>
        <ecNumber evidence="9">6.3.5.2</ecNumber>
    </recommendedName>
    <alternativeName>
        <fullName evidence="9">GMP synthetase</fullName>
    </alternativeName>
    <alternativeName>
        <fullName evidence="9">Glutamine amidotransferase</fullName>
    </alternativeName>
</protein>
<dbReference type="PRINTS" id="PR00099">
    <property type="entry name" value="CPSGATASE"/>
</dbReference>
<organism evidence="12 13">
    <name type="scientific">Propioniciclava coleopterorum</name>
    <dbReference type="NCBI Taxonomy" id="2714937"/>
    <lineage>
        <taxon>Bacteria</taxon>
        <taxon>Bacillati</taxon>
        <taxon>Actinomycetota</taxon>
        <taxon>Actinomycetes</taxon>
        <taxon>Propionibacteriales</taxon>
        <taxon>Propionibacteriaceae</taxon>
        <taxon>Propioniciclava</taxon>
    </lineage>
</organism>
<dbReference type="FunFam" id="3.40.50.620:FF:000001">
    <property type="entry name" value="GMP synthase [glutamine-hydrolyzing]"/>
    <property type="match status" value="1"/>
</dbReference>
<dbReference type="InterPro" id="IPR014729">
    <property type="entry name" value="Rossmann-like_a/b/a_fold"/>
</dbReference>
<keyword evidence="5 9" id="KW-0332">GMP biosynthesis</keyword>
<evidence type="ECO:0000256" key="6">
    <source>
        <dbReference type="ARBA" id="ARBA00022755"/>
    </source>
</evidence>
<dbReference type="PRINTS" id="PR00097">
    <property type="entry name" value="ANTSNTHASEII"/>
</dbReference>
<feature type="binding site" evidence="10">
    <location>
        <begin position="231"/>
        <end position="237"/>
    </location>
    <ligand>
        <name>ATP</name>
        <dbReference type="ChEBI" id="CHEBI:30616"/>
    </ligand>
</feature>
<dbReference type="Pfam" id="PF02540">
    <property type="entry name" value="NAD_synthase"/>
    <property type="match status" value="1"/>
</dbReference>
<feature type="active site" evidence="9">
    <location>
        <position position="177"/>
    </location>
</feature>
<dbReference type="InterPro" id="IPR022310">
    <property type="entry name" value="NAD/GMP_synthase"/>
</dbReference>
<dbReference type="GO" id="GO:0003921">
    <property type="term" value="F:GMP synthase activity"/>
    <property type="evidence" value="ECO:0007669"/>
    <property type="project" value="InterPro"/>
</dbReference>
<dbReference type="EC" id="6.3.5.2" evidence="9"/>
<dbReference type="Pfam" id="PF00117">
    <property type="entry name" value="GATase"/>
    <property type="match status" value="1"/>
</dbReference>
<keyword evidence="3 9" id="KW-0436">Ligase</keyword>
<dbReference type="InterPro" id="IPR025777">
    <property type="entry name" value="GMPS_ATP_PPase_dom"/>
</dbReference>
<evidence type="ECO:0000313" key="13">
    <source>
        <dbReference type="Proteomes" id="UP000501058"/>
    </source>
</evidence>
<keyword evidence="6 9" id="KW-0658">Purine biosynthesis</keyword>
<dbReference type="Pfam" id="PF00958">
    <property type="entry name" value="GMP_synt_C"/>
    <property type="match status" value="1"/>
</dbReference>
<dbReference type="Gene3D" id="3.30.300.10">
    <property type="match status" value="1"/>
</dbReference>
<dbReference type="PANTHER" id="PTHR11922:SF2">
    <property type="entry name" value="GMP SYNTHASE [GLUTAMINE-HYDROLYZING]"/>
    <property type="match status" value="1"/>
</dbReference>
<dbReference type="SUPFAM" id="SSF52317">
    <property type="entry name" value="Class I glutamine amidotransferase-like"/>
    <property type="match status" value="1"/>
</dbReference>
<evidence type="ECO:0000256" key="8">
    <source>
        <dbReference type="ARBA" id="ARBA00022962"/>
    </source>
</evidence>
<dbReference type="InterPro" id="IPR001674">
    <property type="entry name" value="GMP_synth_C"/>
</dbReference>
<dbReference type="KEGG" id="prv:G7070_13145"/>
<dbReference type="Gene3D" id="3.40.50.880">
    <property type="match status" value="1"/>
</dbReference>
<dbReference type="InterPro" id="IPR029062">
    <property type="entry name" value="Class_I_gatase-like"/>
</dbReference>
<dbReference type="EMBL" id="CP049865">
    <property type="protein sequence ID" value="QIK73032.1"/>
    <property type="molecule type" value="Genomic_DNA"/>
</dbReference>
<evidence type="ECO:0000259" key="11">
    <source>
        <dbReference type="PROSITE" id="PS51553"/>
    </source>
</evidence>
<comment type="pathway">
    <text evidence="2 9">Purine metabolism; GMP biosynthesis; GMP from XMP (L-Gln route): step 1/1.</text>
</comment>
<comment type="function">
    <text evidence="1 9">Catalyzes the synthesis of GMP from XMP.</text>
</comment>
<evidence type="ECO:0000256" key="2">
    <source>
        <dbReference type="ARBA" id="ARBA00005153"/>
    </source>
</evidence>
<evidence type="ECO:0000313" key="12">
    <source>
        <dbReference type="EMBL" id="QIK73032.1"/>
    </source>
</evidence>
<sequence length="523" mass="56548">MTQAAADLAQHAHVLVVDFGAQYAQLIARRVREAKVYSEIVPHTMPVAQIAAKSPDAIILSGGPQSVNADGAPQVDPALFELGVPVFGICYGFQAMAAALGGEVARTGQSEYGRTPTVVDAGGVLLDDLPRSFSSWMSHGDSVTRAPEGFVTLAHTATTPIAAFEDVDRKLAGVQWHPEVLHSEHGRQILAQFLYDVAGLTPDWTPANIVEESIAAIRAQVGDKQVLCALSGGVDSAVAATLVHRAIGDQLTCAFVDHGLLRKGEREQVKKDFVEITGIKLVVADAEEQFLAALSGVTDPETKRKIIGREFIRVFEQTVRDIADEADIEFLVQGTLYPDVVESGGGEGAANIKSHHNVGGLPDDLQFTLIEPLRALFKDEVRAVGEELGLPHDMVWRQPFPGPGLGIRIIGEVTRERLDLLRDADAIAREELAKSGLEKEVWQFPVVLLADVRSVGVQGDGRTYGHPIVLRPVTSEDAMTADWSRLPYDLLEKISTRITNEVAEVNRVVVDVTSKPPGTIEWE</sequence>
<dbReference type="NCBIfam" id="TIGR00888">
    <property type="entry name" value="guaA_Nterm"/>
    <property type="match status" value="1"/>
</dbReference>
<dbReference type="HAMAP" id="MF_00344">
    <property type="entry name" value="GMP_synthase"/>
    <property type="match status" value="1"/>
</dbReference>
<dbReference type="AlphaFoldDB" id="A0A6G7Y888"/>
<dbReference type="NCBIfam" id="TIGR00884">
    <property type="entry name" value="guaA_Cterm"/>
    <property type="match status" value="1"/>
</dbReference>
<keyword evidence="7 9" id="KW-0067">ATP-binding</keyword>
<keyword evidence="4 9" id="KW-0547">Nucleotide-binding</keyword>
<dbReference type="NCBIfam" id="NF000848">
    <property type="entry name" value="PRK00074.1"/>
    <property type="match status" value="1"/>
</dbReference>
<name>A0A6G7Y888_9ACTN</name>
<evidence type="ECO:0000256" key="10">
    <source>
        <dbReference type="PROSITE-ProRule" id="PRU00886"/>
    </source>
</evidence>
<dbReference type="GO" id="GO:0005829">
    <property type="term" value="C:cytosol"/>
    <property type="evidence" value="ECO:0007669"/>
    <property type="project" value="TreeGrafter"/>
</dbReference>
<dbReference type="RefSeq" id="WP_166234103.1">
    <property type="nucleotide sequence ID" value="NZ_CP049865.1"/>
</dbReference>
<dbReference type="GO" id="GO:0005524">
    <property type="term" value="F:ATP binding"/>
    <property type="evidence" value="ECO:0007669"/>
    <property type="project" value="UniProtKB-UniRule"/>
</dbReference>
<dbReference type="PRINTS" id="PR00096">
    <property type="entry name" value="GATASE"/>
</dbReference>
<dbReference type="Gene3D" id="3.40.50.620">
    <property type="entry name" value="HUPs"/>
    <property type="match status" value="1"/>
</dbReference>
<dbReference type="FunFam" id="3.40.50.880:FF:000001">
    <property type="entry name" value="GMP synthase [glutamine-hydrolyzing]"/>
    <property type="match status" value="1"/>
</dbReference>
<feature type="active site" evidence="9">
    <location>
        <position position="179"/>
    </location>
</feature>
<comment type="subunit">
    <text evidence="9">Homodimer.</text>
</comment>
<evidence type="ECO:0000256" key="9">
    <source>
        <dbReference type="HAMAP-Rule" id="MF_00344"/>
    </source>
</evidence>
<feature type="domain" description="GMPS ATP-PPase" evidence="11">
    <location>
        <begin position="204"/>
        <end position="397"/>
    </location>
</feature>
<dbReference type="Proteomes" id="UP000501058">
    <property type="component" value="Chromosome"/>
</dbReference>
<evidence type="ECO:0000256" key="3">
    <source>
        <dbReference type="ARBA" id="ARBA00022598"/>
    </source>
</evidence>
<dbReference type="UniPathway" id="UPA00189">
    <property type="reaction ID" value="UER00296"/>
</dbReference>
<proteinExistence type="inferred from homology"/>
<dbReference type="FunFam" id="3.30.300.10:FF:000002">
    <property type="entry name" value="GMP synthase [glutamine-hydrolyzing]"/>
    <property type="match status" value="1"/>
</dbReference>